<dbReference type="OrthoDB" id="10067843at2759"/>
<dbReference type="GO" id="GO:1902808">
    <property type="term" value="P:positive regulation of cell cycle G1/S phase transition"/>
    <property type="evidence" value="ECO:0007669"/>
    <property type="project" value="TreeGrafter"/>
</dbReference>
<reference evidence="2" key="2">
    <citation type="submission" date="2015-06" db="UniProtKB">
        <authorList>
            <consortium name="EnsemblMetazoa"/>
        </authorList>
    </citation>
    <scope>IDENTIFICATION</scope>
</reference>
<accession>T1KTT6</accession>
<feature type="region of interest" description="Disordered" evidence="1">
    <location>
        <begin position="68"/>
        <end position="153"/>
    </location>
</feature>
<evidence type="ECO:0000256" key="1">
    <source>
        <dbReference type="SAM" id="MobiDB-lite"/>
    </source>
</evidence>
<dbReference type="Pfam" id="PF15364">
    <property type="entry name" value="PAXIP1_C"/>
    <property type="match status" value="1"/>
</dbReference>
<dbReference type="EMBL" id="CAEY01000546">
    <property type="status" value="NOT_ANNOTATED_CDS"/>
    <property type="molecule type" value="Genomic_DNA"/>
</dbReference>
<dbReference type="GO" id="GO:0030331">
    <property type="term" value="F:nuclear estrogen receptor binding"/>
    <property type="evidence" value="ECO:0007669"/>
    <property type="project" value="TreeGrafter"/>
</dbReference>
<reference evidence="3" key="1">
    <citation type="submission" date="2011-08" db="EMBL/GenBank/DDBJ databases">
        <authorList>
            <person name="Rombauts S."/>
        </authorList>
    </citation>
    <scope>NUCLEOTIDE SEQUENCE</scope>
    <source>
        <strain evidence="3">London</strain>
    </source>
</reference>
<dbReference type="GO" id="GO:0044666">
    <property type="term" value="C:MLL3/4 complex"/>
    <property type="evidence" value="ECO:0007669"/>
    <property type="project" value="TreeGrafter"/>
</dbReference>
<evidence type="ECO:0000313" key="3">
    <source>
        <dbReference type="Proteomes" id="UP000015104"/>
    </source>
</evidence>
<sequence length="153" mass="17648">MGNASNQEDWLVECSDEELYDVANNLIIPFNQPGGTKLWEPSGLKISSLYKQIETSNLVDLKWICPEKRSSSDHSNNLVEKRQIAEPNESKPSSMEPNQFDFDEEPQPEKYNDFPKAGPKRRNNQGQRKVTKLDKVLNDMKKYQDDFSHLTNT</sequence>
<dbReference type="PANTHER" id="PTHR28467">
    <property type="entry name" value="PAXIP1-ASSOCIATED GLUTAMATE-RICH PROTEIN 1"/>
    <property type="match status" value="1"/>
</dbReference>
<dbReference type="EnsemblMetazoa" id="tetur21g00960.1">
    <property type="protein sequence ID" value="tetur21g00960.1"/>
    <property type="gene ID" value="tetur21g00960"/>
</dbReference>
<dbReference type="GO" id="GO:0033148">
    <property type="term" value="P:positive regulation of intracellular estrogen receptor signaling pathway"/>
    <property type="evidence" value="ECO:0007669"/>
    <property type="project" value="TreeGrafter"/>
</dbReference>
<dbReference type="STRING" id="32264.T1KTT6"/>
<feature type="compositionally biased region" description="Basic and acidic residues" evidence="1">
    <location>
        <begin position="131"/>
        <end position="153"/>
    </location>
</feature>
<dbReference type="KEGG" id="tut:107367280"/>
<organism evidence="2 3">
    <name type="scientific">Tetranychus urticae</name>
    <name type="common">Two-spotted spider mite</name>
    <dbReference type="NCBI Taxonomy" id="32264"/>
    <lineage>
        <taxon>Eukaryota</taxon>
        <taxon>Metazoa</taxon>
        <taxon>Ecdysozoa</taxon>
        <taxon>Arthropoda</taxon>
        <taxon>Chelicerata</taxon>
        <taxon>Arachnida</taxon>
        <taxon>Acari</taxon>
        <taxon>Acariformes</taxon>
        <taxon>Trombidiformes</taxon>
        <taxon>Prostigmata</taxon>
        <taxon>Eleutherengona</taxon>
        <taxon>Raphignathae</taxon>
        <taxon>Tetranychoidea</taxon>
        <taxon>Tetranychidae</taxon>
        <taxon>Tetranychus</taxon>
    </lineage>
</organism>
<dbReference type="Proteomes" id="UP000015104">
    <property type="component" value="Unassembled WGS sequence"/>
</dbReference>
<protein>
    <submittedName>
        <fullName evidence="2">Uncharacterized protein</fullName>
    </submittedName>
</protein>
<evidence type="ECO:0000313" key="2">
    <source>
        <dbReference type="EnsemblMetazoa" id="tetur21g00960.1"/>
    </source>
</evidence>
<dbReference type="AlphaFoldDB" id="T1KTT6"/>
<gene>
    <name evidence="2" type="primary">107367280</name>
</gene>
<dbReference type="InterPro" id="IPR028213">
    <property type="entry name" value="PA1"/>
</dbReference>
<dbReference type="PANTHER" id="PTHR28467:SF1">
    <property type="entry name" value="PAXIP1-ASSOCIATED GLUTAMATE-RICH PROTEIN 1"/>
    <property type="match status" value="1"/>
</dbReference>
<name>T1KTT6_TETUR</name>
<keyword evidence="3" id="KW-1185">Reference proteome</keyword>
<dbReference type="OMA" id="SNDIWAN"/>
<dbReference type="HOGENOM" id="CLU_1715585_0_0_1"/>
<proteinExistence type="predicted"/>